<dbReference type="Pfam" id="PF00484">
    <property type="entry name" value="Pro_CA"/>
    <property type="match status" value="1"/>
</dbReference>
<dbReference type="EC" id="4.2.1.1" evidence="3"/>
<dbReference type="InterPro" id="IPR036874">
    <property type="entry name" value="Carbonic_anhydrase_sf"/>
</dbReference>
<dbReference type="PANTHER" id="PTHR43175:SF3">
    <property type="entry name" value="CARBON DISULFIDE HYDROLASE"/>
    <property type="match status" value="1"/>
</dbReference>
<sequence length="170" mass="18813">MTAIDELLKRNYELGNVVPGDRSSAKPSLQVAILTCMDSRIRVFEIFGLKQGEAHVLRNAGGVVTDDAIRSLALSQRKLGTREVLLVHHTNCGLEMVTEDDFKDELEADTGLRPTWAVEAFKVVEQSVRGSMARLRHSPFIPHTDKIRGFVYDVHTGELREVDAAETAAA</sequence>
<dbReference type="InterPro" id="IPR001765">
    <property type="entry name" value="Carbonic_anhydrase"/>
</dbReference>
<comment type="similarity">
    <text evidence="2">Belongs to the beta-class carbonic anhydrase family.</text>
</comment>
<gene>
    <name evidence="8" type="primary">cynT</name>
    <name evidence="8" type="ORF">GCM10011609_40120</name>
</gene>
<evidence type="ECO:0000256" key="2">
    <source>
        <dbReference type="ARBA" id="ARBA00006217"/>
    </source>
</evidence>
<proteinExistence type="inferred from homology"/>
<comment type="catalytic activity">
    <reaction evidence="7">
        <text>hydrogencarbonate + H(+) = CO2 + H2O</text>
        <dbReference type="Rhea" id="RHEA:10748"/>
        <dbReference type="ChEBI" id="CHEBI:15377"/>
        <dbReference type="ChEBI" id="CHEBI:15378"/>
        <dbReference type="ChEBI" id="CHEBI:16526"/>
        <dbReference type="ChEBI" id="CHEBI:17544"/>
        <dbReference type="EC" id="4.2.1.1"/>
    </reaction>
</comment>
<evidence type="ECO:0000256" key="1">
    <source>
        <dbReference type="ARBA" id="ARBA00001947"/>
    </source>
</evidence>
<comment type="function">
    <text evidence="6">Catalyzes the reversible hydration of carbon dioxide to form bicarbonate.</text>
</comment>
<evidence type="ECO:0000256" key="4">
    <source>
        <dbReference type="ARBA" id="ARBA00022723"/>
    </source>
</evidence>
<comment type="caution">
    <text evidence="8">The sequence shown here is derived from an EMBL/GenBank/DDBJ whole genome shotgun (WGS) entry which is preliminary data.</text>
</comment>
<dbReference type="EMBL" id="BMNC01000005">
    <property type="protein sequence ID" value="GGM98090.1"/>
    <property type="molecule type" value="Genomic_DNA"/>
</dbReference>
<dbReference type="PANTHER" id="PTHR43175">
    <property type="entry name" value="CARBONIC ANHYDRASE"/>
    <property type="match status" value="1"/>
</dbReference>
<evidence type="ECO:0000313" key="8">
    <source>
        <dbReference type="EMBL" id="GGM98090.1"/>
    </source>
</evidence>
<dbReference type="Gene3D" id="3.40.1050.10">
    <property type="entry name" value="Carbonic anhydrase"/>
    <property type="match status" value="1"/>
</dbReference>
<comment type="cofactor">
    <cofactor evidence="1">
        <name>Zn(2+)</name>
        <dbReference type="ChEBI" id="CHEBI:29105"/>
    </cofactor>
</comment>
<dbReference type="Proteomes" id="UP000597656">
    <property type="component" value="Unassembled WGS sequence"/>
</dbReference>
<dbReference type="CDD" id="cd03379">
    <property type="entry name" value="beta_CA_cladeD"/>
    <property type="match status" value="1"/>
</dbReference>
<keyword evidence="5" id="KW-0862">Zinc</keyword>
<evidence type="ECO:0000256" key="5">
    <source>
        <dbReference type="ARBA" id="ARBA00022833"/>
    </source>
</evidence>
<evidence type="ECO:0000256" key="7">
    <source>
        <dbReference type="ARBA" id="ARBA00048348"/>
    </source>
</evidence>
<accession>A0ABQ2I4A4</accession>
<organism evidence="8 9">
    <name type="scientific">Lentzea pudingi</name>
    <dbReference type="NCBI Taxonomy" id="1789439"/>
    <lineage>
        <taxon>Bacteria</taxon>
        <taxon>Bacillati</taxon>
        <taxon>Actinomycetota</taxon>
        <taxon>Actinomycetes</taxon>
        <taxon>Pseudonocardiales</taxon>
        <taxon>Pseudonocardiaceae</taxon>
        <taxon>Lentzea</taxon>
    </lineage>
</organism>
<reference evidence="9" key="1">
    <citation type="journal article" date="2019" name="Int. J. Syst. Evol. Microbiol.">
        <title>The Global Catalogue of Microorganisms (GCM) 10K type strain sequencing project: providing services to taxonomists for standard genome sequencing and annotation.</title>
        <authorList>
            <consortium name="The Broad Institute Genomics Platform"/>
            <consortium name="The Broad Institute Genome Sequencing Center for Infectious Disease"/>
            <person name="Wu L."/>
            <person name="Ma J."/>
        </authorList>
    </citation>
    <scope>NUCLEOTIDE SEQUENCE [LARGE SCALE GENOMIC DNA]</scope>
    <source>
        <strain evidence="9">CGMCC 4.7319</strain>
    </source>
</reference>
<dbReference type="SUPFAM" id="SSF53056">
    <property type="entry name" value="beta-carbonic anhydrase, cab"/>
    <property type="match status" value="1"/>
</dbReference>
<dbReference type="SMART" id="SM00947">
    <property type="entry name" value="Pro_CA"/>
    <property type="match status" value="1"/>
</dbReference>
<dbReference type="RefSeq" id="WP_189156287.1">
    <property type="nucleotide sequence ID" value="NZ_BMNC01000005.1"/>
</dbReference>
<evidence type="ECO:0000256" key="6">
    <source>
        <dbReference type="ARBA" id="ARBA00024993"/>
    </source>
</evidence>
<protein>
    <recommendedName>
        <fullName evidence="3">carbonic anhydrase</fullName>
        <ecNumber evidence="3">4.2.1.1</ecNumber>
    </recommendedName>
</protein>
<keyword evidence="4" id="KW-0479">Metal-binding</keyword>
<name>A0ABQ2I4A4_9PSEU</name>
<evidence type="ECO:0000313" key="9">
    <source>
        <dbReference type="Proteomes" id="UP000597656"/>
    </source>
</evidence>
<evidence type="ECO:0000256" key="3">
    <source>
        <dbReference type="ARBA" id="ARBA00012925"/>
    </source>
</evidence>
<keyword evidence="9" id="KW-1185">Reference proteome</keyword>